<dbReference type="RefSeq" id="WP_275278562.1">
    <property type="nucleotide sequence ID" value="NZ_CP119108.1"/>
</dbReference>
<dbReference type="SMART" id="SM00347">
    <property type="entry name" value="HTH_MARR"/>
    <property type="match status" value="1"/>
</dbReference>
<dbReference type="EMBL" id="CP119108">
    <property type="protein sequence ID" value="WEG09238.1"/>
    <property type="molecule type" value="Genomic_DNA"/>
</dbReference>
<dbReference type="Proteomes" id="UP001214553">
    <property type="component" value="Chromosome"/>
</dbReference>
<evidence type="ECO:0000256" key="1">
    <source>
        <dbReference type="ARBA" id="ARBA00023015"/>
    </source>
</evidence>
<organism evidence="5 6">
    <name type="scientific">Microbacterium horticulturae</name>
    <dbReference type="NCBI Taxonomy" id="3028316"/>
    <lineage>
        <taxon>Bacteria</taxon>
        <taxon>Bacillati</taxon>
        <taxon>Actinomycetota</taxon>
        <taxon>Actinomycetes</taxon>
        <taxon>Micrococcales</taxon>
        <taxon>Microbacteriaceae</taxon>
        <taxon>Microbacterium</taxon>
    </lineage>
</organism>
<proteinExistence type="predicted"/>
<keyword evidence="3" id="KW-0804">Transcription</keyword>
<gene>
    <name evidence="5" type="ORF">PU630_01365</name>
</gene>
<dbReference type="PANTHER" id="PTHR33164">
    <property type="entry name" value="TRANSCRIPTIONAL REGULATOR, MARR FAMILY"/>
    <property type="match status" value="1"/>
</dbReference>
<name>A0ABY8C313_9MICO</name>
<keyword evidence="1" id="KW-0805">Transcription regulation</keyword>
<dbReference type="InterPro" id="IPR036390">
    <property type="entry name" value="WH_DNA-bd_sf"/>
</dbReference>
<evidence type="ECO:0000256" key="2">
    <source>
        <dbReference type="ARBA" id="ARBA00023125"/>
    </source>
</evidence>
<sequence length="156" mass="16899">MSTPASTAILTALTHLMTQWSSPRVQSQYAEAAGVNIDSGDIAIVYTLGMQGNLRSSALADRLRLTRPTMSKQLHRLESTGLIVRRPDPEDGRASFIDLSEAGRAAYGALVSRGIAAIETAIGDWSPDDREHFAELARRFVTSVGVDIPDTSQKEE</sequence>
<evidence type="ECO:0000259" key="4">
    <source>
        <dbReference type="PROSITE" id="PS50995"/>
    </source>
</evidence>
<evidence type="ECO:0000313" key="5">
    <source>
        <dbReference type="EMBL" id="WEG09238.1"/>
    </source>
</evidence>
<dbReference type="PROSITE" id="PS01117">
    <property type="entry name" value="HTH_MARR_1"/>
    <property type="match status" value="1"/>
</dbReference>
<accession>A0ABY8C313</accession>
<evidence type="ECO:0000313" key="6">
    <source>
        <dbReference type="Proteomes" id="UP001214553"/>
    </source>
</evidence>
<dbReference type="PRINTS" id="PR00598">
    <property type="entry name" value="HTHMARR"/>
</dbReference>
<feature type="domain" description="HTH marR-type" evidence="4">
    <location>
        <begin position="6"/>
        <end position="142"/>
    </location>
</feature>
<dbReference type="InterPro" id="IPR039422">
    <property type="entry name" value="MarR/SlyA-like"/>
</dbReference>
<dbReference type="SUPFAM" id="SSF46785">
    <property type="entry name" value="Winged helix' DNA-binding domain"/>
    <property type="match status" value="1"/>
</dbReference>
<keyword evidence="2" id="KW-0238">DNA-binding</keyword>
<dbReference type="PANTHER" id="PTHR33164:SF57">
    <property type="entry name" value="MARR-FAMILY TRANSCRIPTIONAL REGULATOR"/>
    <property type="match status" value="1"/>
</dbReference>
<dbReference type="InterPro" id="IPR036388">
    <property type="entry name" value="WH-like_DNA-bd_sf"/>
</dbReference>
<dbReference type="CDD" id="cd00090">
    <property type="entry name" value="HTH_ARSR"/>
    <property type="match status" value="1"/>
</dbReference>
<dbReference type="InterPro" id="IPR011991">
    <property type="entry name" value="ArsR-like_HTH"/>
</dbReference>
<dbReference type="PROSITE" id="PS50995">
    <property type="entry name" value="HTH_MARR_2"/>
    <property type="match status" value="1"/>
</dbReference>
<reference evidence="5 6" key="1">
    <citation type="submission" date="2023-03" db="EMBL/GenBank/DDBJ databases">
        <title>Genome sequence of Microbacterium sp. KACC 23027.</title>
        <authorList>
            <person name="Kim S."/>
            <person name="Heo J."/>
            <person name="Kwon S.-W."/>
        </authorList>
    </citation>
    <scope>NUCLEOTIDE SEQUENCE [LARGE SCALE GENOMIC DNA]</scope>
    <source>
        <strain evidence="5 6">KACC 23027</strain>
    </source>
</reference>
<dbReference type="InterPro" id="IPR023187">
    <property type="entry name" value="Tscrpt_reg_MarR-type_CS"/>
</dbReference>
<dbReference type="Pfam" id="PF01047">
    <property type="entry name" value="MarR"/>
    <property type="match status" value="1"/>
</dbReference>
<keyword evidence="6" id="KW-1185">Reference proteome</keyword>
<dbReference type="Gene3D" id="1.10.10.10">
    <property type="entry name" value="Winged helix-like DNA-binding domain superfamily/Winged helix DNA-binding domain"/>
    <property type="match status" value="1"/>
</dbReference>
<protein>
    <submittedName>
        <fullName evidence="5">MarR family transcriptional regulator</fullName>
    </submittedName>
</protein>
<dbReference type="InterPro" id="IPR000835">
    <property type="entry name" value="HTH_MarR-typ"/>
</dbReference>
<evidence type="ECO:0000256" key="3">
    <source>
        <dbReference type="ARBA" id="ARBA00023163"/>
    </source>
</evidence>